<dbReference type="AlphaFoldDB" id="A0A3N9Q7D1"/>
<organism evidence="1 2">
    <name type="scientific">Paenibacillus rhizophilus</name>
    <dbReference type="NCBI Taxonomy" id="1850366"/>
    <lineage>
        <taxon>Bacteria</taxon>
        <taxon>Bacillati</taxon>
        <taxon>Bacillota</taxon>
        <taxon>Bacilli</taxon>
        <taxon>Bacillales</taxon>
        <taxon>Paenibacillaceae</taxon>
        <taxon>Paenibacillus</taxon>
    </lineage>
</organism>
<dbReference type="RefSeq" id="WP_124694067.1">
    <property type="nucleotide sequence ID" value="NZ_JBHUFE010000016.1"/>
</dbReference>
<evidence type="ECO:0000313" key="1">
    <source>
        <dbReference type="EMBL" id="RQW13426.1"/>
    </source>
</evidence>
<sequence length="80" mass="9489">MMAWIRRQREIKELRKEVLKLEESAREAFSHWYQLVERKPCLDILEANTKEALQELWRDLKAAGTNRDLGFVARLSKACT</sequence>
<dbReference type="EMBL" id="RQPI01000001">
    <property type="protein sequence ID" value="RQW13426.1"/>
    <property type="molecule type" value="Genomic_DNA"/>
</dbReference>
<protein>
    <submittedName>
        <fullName evidence="1">Uncharacterized protein</fullName>
    </submittedName>
</protein>
<accession>A0A3N9Q7D1</accession>
<reference evidence="1 2" key="1">
    <citation type="submission" date="2018-11" db="EMBL/GenBank/DDBJ databases">
        <title>Genome sequence of strain 7197.</title>
        <authorList>
            <person name="Gao J."/>
            <person name="Sun J."/>
        </authorList>
    </citation>
    <scope>NUCLEOTIDE SEQUENCE [LARGE SCALE GENOMIC DNA]</scope>
    <source>
        <strain evidence="1 2">7197</strain>
    </source>
</reference>
<name>A0A3N9Q7D1_9BACL</name>
<dbReference type="Proteomes" id="UP000282529">
    <property type="component" value="Unassembled WGS sequence"/>
</dbReference>
<keyword evidence="2" id="KW-1185">Reference proteome</keyword>
<comment type="caution">
    <text evidence="1">The sequence shown here is derived from an EMBL/GenBank/DDBJ whole genome shotgun (WGS) entry which is preliminary data.</text>
</comment>
<gene>
    <name evidence="1" type="ORF">EH198_03105</name>
</gene>
<proteinExistence type="predicted"/>
<evidence type="ECO:0000313" key="2">
    <source>
        <dbReference type="Proteomes" id="UP000282529"/>
    </source>
</evidence>